<protein>
    <recommendedName>
        <fullName evidence="4">Myb-like domain-containing protein</fullName>
    </recommendedName>
</protein>
<keyword evidence="3" id="KW-1185">Reference proteome</keyword>
<evidence type="ECO:0000313" key="2">
    <source>
        <dbReference type="EMBL" id="KAG7396490.1"/>
    </source>
</evidence>
<feature type="compositionally biased region" description="Basic and acidic residues" evidence="1">
    <location>
        <begin position="404"/>
        <end position="423"/>
    </location>
</feature>
<gene>
    <name evidence="2" type="ORF">PHYBOEH_002197</name>
</gene>
<feature type="region of interest" description="Disordered" evidence="1">
    <location>
        <begin position="404"/>
        <end position="424"/>
    </location>
</feature>
<evidence type="ECO:0000256" key="1">
    <source>
        <dbReference type="SAM" id="MobiDB-lite"/>
    </source>
</evidence>
<evidence type="ECO:0008006" key="4">
    <source>
        <dbReference type="Google" id="ProtNLM"/>
    </source>
</evidence>
<dbReference type="OrthoDB" id="113205at2759"/>
<feature type="compositionally biased region" description="Low complexity" evidence="1">
    <location>
        <begin position="309"/>
        <end position="320"/>
    </location>
</feature>
<evidence type="ECO:0000313" key="3">
    <source>
        <dbReference type="Proteomes" id="UP000693981"/>
    </source>
</evidence>
<comment type="caution">
    <text evidence="2">The sequence shown here is derived from an EMBL/GenBank/DDBJ whole genome shotgun (WGS) entry which is preliminary data.</text>
</comment>
<dbReference type="PANTHER" id="PTHR37558">
    <property type="entry name" value="HTH CENPB-TYPE DOMAIN-CONTAINING PROTEIN"/>
    <property type="match status" value="1"/>
</dbReference>
<dbReference type="AlphaFoldDB" id="A0A8T1WY62"/>
<dbReference type="EMBL" id="JAGDFL010000153">
    <property type="protein sequence ID" value="KAG7396490.1"/>
    <property type="molecule type" value="Genomic_DNA"/>
</dbReference>
<organism evidence="2 3">
    <name type="scientific">Phytophthora boehmeriae</name>
    <dbReference type="NCBI Taxonomy" id="109152"/>
    <lineage>
        <taxon>Eukaryota</taxon>
        <taxon>Sar</taxon>
        <taxon>Stramenopiles</taxon>
        <taxon>Oomycota</taxon>
        <taxon>Peronosporomycetes</taxon>
        <taxon>Peronosporales</taxon>
        <taxon>Peronosporaceae</taxon>
        <taxon>Phytophthora</taxon>
    </lineage>
</organism>
<sequence length="443" mass="49072">MPPTKPRIRQRFGPNQDYLLAVQVNTDAPFRAAYGTLMSSWEKIANTLNSCSAFKMHHLKGPIAKNRFERLVERHREWVQSGSVPDDAPSQDVAFMTIMNELVPRLNAAEAEQLPILGKRGRPRKIRSEDVVAAPKVKRQSTDAAEPVSAGSTATLRSVLAMDTPTVGRQRFTPDDDLLLVQFVKESLPFRAKFGGICSAWNDVAAKLDACPEFSKDGVKGPIVRYRFENLVSKYRDRIKKNNGHVVGPKGAPAGELEVIMTELVALQDGEDAESAALLAQRVSAAVGSVEEQTVDEAEGEDEADIDAASETSEPSASPSLEEDEEITASVFPTSIAPSSVPAQSFILPAPATASVDTSDATNIADLKTLLQEMVNQQARSMEQMLQLHQELYDQEREERRLEAQRRQRELQLEREEREKDRQALTTAVMSVMKAFLERESRD</sequence>
<feature type="region of interest" description="Disordered" evidence="1">
    <location>
        <begin position="289"/>
        <end position="327"/>
    </location>
</feature>
<dbReference type="PANTHER" id="PTHR37558:SF1">
    <property type="entry name" value="HTH CENPB-TYPE DOMAIN-CONTAINING PROTEIN"/>
    <property type="match status" value="1"/>
</dbReference>
<proteinExistence type="predicted"/>
<reference evidence="2" key="1">
    <citation type="submission" date="2021-02" db="EMBL/GenBank/DDBJ databases">
        <authorList>
            <person name="Palmer J.M."/>
        </authorList>
    </citation>
    <scope>NUCLEOTIDE SEQUENCE</scope>
    <source>
        <strain evidence="2">SCRP23</strain>
    </source>
</reference>
<accession>A0A8T1WY62</accession>
<feature type="compositionally biased region" description="Acidic residues" evidence="1">
    <location>
        <begin position="293"/>
        <end position="308"/>
    </location>
</feature>
<dbReference type="Proteomes" id="UP000693981">
    <property type="component" value="Unassembled WGS sequence"/>
</dbReference>
<name>A0A8T1WY62_9STRA</name>